<comment type="subcellular location">
    <subcellularLocation>
        <location evidence="2">Secreted</location>
    </subcellularLocation>
</comment>
<keyword evidence="11" id="KW-0865">Zymogen</keyword>
<feature type="domain" description="Secretion system C-terminal sorting" evidence="13">
    <location>
        <begin position="804"/>
        <end position="876"/>
    </location>
</feature>
<evidence type="ECO:0000256" key="6">
    <source>
        <dbReference type="ARBA" id="ARBA00022723"/>
    </source>
</evidence>
<dbReference type="PANTHER" id="PTHR33478">
    <property type="entry name" value="EXTRACELLULAR METALLOPROTEINASE MEP"/>
    <property type="match status" value="1"/>
</dbReference>
<dbReference type="NCBIfam" id="TIGR04183">
    <property type="entry name" value="Por_Secre_tail"/>
    <property type="match status" value="1"/>
</dbReference>
<keyword evidence="8" id="KW-0378">Hydrolase</keyword>
<keyword evidence="6" id="KW-0479">Metal-binding</keyword>
<evidence type="ECO:0000256" key="5">
    <source>
        <dbReference type="ARBA" id="ARBA00022670"/>
    </source>
</evidence>
<dbReference type="CDD" id="cd04818">
    <property type="entry name" value="PA_subtilisin_1"/>
    <property type="match status" value="1"/>
</dbReference>
<dbReference type="Gene3D" id="3.10.170.10">
    <property type="match status" value="1"/>
</dbReference>
<dbReference type="Proteomes" id="UP001163328">
    <property type="component" value="Chromosome"/>
</dbReference>
<gene>
    <name evidence="14" type="ORF">K5I29_10100</name>
</gene>
<evidence type="ECO:0000256" key="3">
    <source>
        <dbReference type="ARBA" id="ARBA00006006"/>
    </source>
</evidence>
<sequence>MLCKPTIKKITLFVFLFTYYTVFSQSHPDIIKGYFKQALNSSGSASAEVDVVIQSQNQVGSASVYYVQQQIHGIPIDKNQTTVVIKNNQITQVDRQFNTTTAAKLRPQNTSQKQNSMQAALQKALTLHGYQLPQTKPILTLALNQFQTWVVGYEAHPVFIDVVYAQTESGWLDLAYNIELYTADQQQLFVVQILASSLEVSKNTLLTLNCTAAHHNHSNSSFLSKNTIAEKNIKADSGYLVFPFQTPGPLQNTRQLLKNPAHPIASPFGWHDVDGFPGADYTITRGNNVYAYEDNKSENKPGYSPDGGPNLKFVFPFRGEIAPPSQSTDAAITNLFYTTNALHDLFYAFGFDENSGNFQQNQYNRLNSRYLDGSDPLLAEAQDGSGVNNANISVPRDGSSPRIQMYLWKQDTADLVFVSEPEEIKGAYKSSTNAFDAGHVAVPVFPNGFAAKLVLVTDADGSNSGCTFPSNANALAGNIALVVRGGCSFTEKVYQAQLAGAIAVVVMNNIPNEELVTMSGSDNRITIPAVFVSYETGNLWIEQLNKKQEIQIEIEQAIHRKIYDASFDNSIIIHEFAHGVTSRLTGGRGNASCLISAEQMGEGWSDYFSLLLQLKNGDSGQAPVGIGSYVSGGNTNAQGIRRHPYSTDKQINPATYAITNRSFTTTDGVIKVNAHQVGTVWASILWDLTWLLLDDFGFDASFTNPTSGNYIAFQLVMNGLKLQPCNPSFITGRNAILKADELLYNGAHSCKIWQAFADRGVGLHASAGLNEFPEDIKDQVEDFTRPETCNNQTNTIPEQPQIKVYPNPVLQDLFIAIPNYSSTIQVELFDIHGKQLRSELLDNFSNIARLKMSDLAKGVYFVRIKGDKVDYQSKVIK</sequence>
<evidence type="ECO:0000259" key="13">
    <source>
        <dbReference type="Pfam" id="PF18962"/>
    </source>
</evidence>
<evidence type="ECO:0000313" key="14">
    <source>
        <dbReference type="EMBL" id="UYW00851.1"/>
    </source>
</evidence>
<evidence type="ECO:0000259" key="12">
    <source>
        <dbReference type="Pfam" id="PF02225"/>
    </source>
</evidence>
<dbReference type="SUPFAM" id="SSF52025">
    <property type="entry name" value="PA domain"/>
    <property type="match status" value="1"/>
</dbReference>
<name>A0ABY6LX43_9FLAO</name>
<keyword evidence="9" id="KW-0862">Zinc</keyword>
<evidence type="ECO:0000256" key="8">
    <source>
        <dbReference type="ARBA" id="ARBA00022801"/>
    </source>
</evidence>
<dbReference type="CDD" id="cd09596">
    <property type="entry name" value="M36"/>
    <property type="match status" value="1"/>
</dbReference>
<evidence type="ECO:0000256" key="1">
    <source>
        <dbReference type="ARBA" id="ARBA00001947"/>
    </source>
</evidence>
<dbReference type="InterPro" id="IPR046450">
    <property type="entry name" value="PA_dom_sf"/>
</dbReference>
<dbReference type="InterPro" id="IPR026444">
    <property type="entry name" value="Secre_tail"/>
</dbReference>
<dbReference type="Pfam" id="PF02128">
    <property type="entry name" value="Peptidase_M36"/>
    <property type="match status" value="1"/>
</dbReference>
<proteinExistence type="inferred from homology"/>
<dbReference type="InterPro" id="IPR001842">
    <property type="entry name" value="Peptidase_M36"/>
</dbReference>
<dbReference type="InterPro" id="IPR027268">
    <property type="entry name" value="Peptidase_M4/M1_CTD_sf"/>
</dbReference>
<dbReference type="Gene3D" id="3.50.30.30">
    <property type="match status" value="1"/>
</dbReference>
<dbReference type="InterPro" id="IPR003137">
    <property type="entry name" value="PA_domain"/>
</dbReference>
<dbReference type="Gene3D" id="1.10.390.10">
    <property type="entry name" value="Neutral Protease Domain 2"/>
    <property type="match status" value="1"/>
</dbReference>
<dbReference type="RefSeq" id="WP_264433017.1">
    <property type="nucleotide sequence ID" value="NZ_CP081495.1"/>
</dbReference>
<evidence type="ECO:0000256" key="11">
    <source>
        <dbReference type="ARBA" id="ARBA00023145"/>
    </source>
</evidence>
<dbReference type="InterPro" id="IPR050371">
    <property type="entry name" value="Fungal_virulence_M36"/>
</dbReference>
<comment type="similarity">
    <text evidence="3">Belongs to the peptidase M36 family.</text>
</comment>
<reference evidence="14" key="1">
    <citation type="submission" date="2021-08" db="EMBL/GenBank/DDBJ databases">
        <title>Flavobacterium sp. strain CC-SYL302.</title>
        <authorList>
            <person name="Lin S.-Y."/>
            <person name="Lee T.-H."/>
            <person name="Young C.-C."/>
        </authorList>
    </citation>
    <scope>NUCLEOTIDE SEQUENCE</scope>
    <source>
        <strain evidence="14">CC-SYL302</strain>
    </source>
</reference>
<evidence type="ECO:0000256" key="10">
    <source>
        <dbReference type="ARBA" id="ARBA00023049"/>
    </source>
</evidence>
<keyword evidence="15" id="KW-1185">Reference proteome</keyword>
<evidence type="ECO:0000256" key="4">
    <source>
        <dbReference type="ARBA" id="ARBA00022525"/>
    </source>
</evidence>
<keyword evidence="5" id="KW-0645">Protease</keyword>
<evidence type="ECO:0000256" key="7">
    <source>
        <dbReference type="ARBA" id="ARBA00022729"/>
    </source>
</evidence>
<keyword evidence="7" id="KW-0732">Signal</keyword>
<evidence type="ECO:0000256" key="2">
    <source>
        <dbReference type="ARBA" id="ARBA00004613"/>
    </source>
</evidence>
<feature type="domain" description="PA" evidence="12">
    <location>
        <begin position="451"/>
        <end position="539"/>
    </location>
</feature>
<comment type="cofactor">
    <cofactor evidence="1">
        <name>Zn(2+)</name>
        <dbReference type="ChEBI" id="CHEBI:29105"/>
    </cofactor>
</comment>
<evidence type="ECO:0000313" key="15">
    <source>
        <dbReference type="Proteomes" id="UP001163328"/>
    </source>
</evidence>
<evidence type="ECO:0000256" key="9">
    <source>
        <dbReference type="ARBA" id="ARBA00022833"/>
    </source>
</evidence>
<keyword evidence="10" id="KW-0482">Metalloprotease</keyword>
<keyword evidence="4" id="KW-0964">Secreted</keyword>
<dbReference type="Pfam" id="PF02225">
    <property type="entry name" value="PA"/>
    <property type="match status" value="1"/>
</dbReference>
<organism evidence="14 15">
    <name type="scientific">Flavobacterium agricola</name>
    <dbReference type="NCBI Taxonomy" id="2870839"/>
    <lineage>
        <taxon>Bacteria</taxon>
        <taxon>Pseudomonadati</taxon>
        <taxon>Bacteroidota</taxon>
        <taxon>Flavobacteriia</taxon>
        <taxon>Flavobacteriales</taxon>
        <taxon>Flavobacteriaceae</taxon>
        <taxon>Flavobacterium</taxon>
    </lineage>
</organism>
<protein>
    <submittedName>
        <fullName evidence="14">M36 family metallopeptidase</fullName>
    </submittedName>
</protein>
<dbReference type="EMBL" id="CP081495">
    <property type="protein sequence ID" value="UYW00851.1"/>
    <property type="molecule type" value="Genomic_DNA"/>
</dbReference>
<dbReference type="Pfam" id="PF18962">
    <property type="entry name" value="Por_Secre_tail"/>
    <property type="match status" value="1"/>
</dbReference>
<dbReference type="SUPFAM" id="SSF55486">
    <property type="entry name" value="Metalloproteases ('zincins'), catalytic domain"/>
    <property type="match status" value="1"/>
</dbReference>
<dbReference type="PANTHER" id="PTHR33478:SF1">
    <property type="entry name" value="EXTRACELLULAR METALLOPROTEINASE MEP"/>
    <property type="match status" value="1"/>
</dbReference>
<accession>A0ABY6LX43</accession>